<dbReference type="GO" id="GO:0006355">
    <property type="term" value="P:regulation of DNA-templated transcription"/>
    <property type="evidence" value="ECO:0007669"/>
    <property type="project" value="InterPro"/>
</dbReference>
<dbReference type="InterPro" id="IPR002078">
    <property type="entry name" value="Sigma_54_int"/>
</dbReference>
<dbReference type="EMBL" id="HF951689">
    <property type="protein sequence ID" value="CCW36515.1"/>
    <property type="molecule type" value="Genomic_DNA"/>
</dbReference>
<dbReference type="InterPro" id="IPR011006">
    <property type="entry name" value="CheY-like_superfamily"/>
</dbReference>
<evidence type="ECO:0000256" key="7">
    <source>
        <dbReference type="ARBA" id="ARBA00023125"/>
    </source>
</evidence>
<keyword evidence="3 10" id="KW-0597">Phosphoprotein</keyword>
<evidence type="ECO:0000256" key="10">
    <source>
        <dbReference type="PROSITE-ProRule" id="PRU00169"/>
    </source>
</evidence>
<dbReference type="GO" id="GO:0003677">
    <property type="term" value="F:DNA binding"/>
    <property type="evidence" value="ECO:0007669"/>
    <property type="project" value="UniProtKB-KW"/>
</dbReference>
<keyword evidence="14" id="KW-1185">Reference proteome</keyword>
<dbReference type="Proteomes" id="UP000014227">
    <property type="component" value="Chromosome I"/>
</dbReference>
<dbReference type="Pfam" id="PF00158">
    <property type="entry name" value="Sigma54_activat"/>
    <property type="match status" value="1"/>
</dbReference>
<keyword evidence="5" id="KW-0067">ATP-binding</keyword>
<gene>
    <name evidence="13" type="ORF">CCALI_02726</name>
</gene>
<evidence type="ECO:0000256" key="5">
    <source>
        <dbReference type="ARBA" id="ARBA00022840"/>
    </source>
</evidence>
<comment type="subcellular location">
    <subcellularLocation>
        <location evidence="1">Cytoplasm</location>
    </subcellularLocation>
</comment>
<evidence type="ECO:0000313" key="13">
    <source>
        <dbReference type="EMBL" id="CCW36515.1"/>
    </source>
</evidence>
<evidence type="ECO:0000313" key="14">
    <source>
        <dbReference type="Proteomes" id="UP000014227"/>
    </source>
</evidence>
<keyword evidence="9" id="KW-0804">Transcription</keyword>
<name>S0EY65_CHTCT</name>
<dbReference type="InterPro" id="IPR003593">
    <property type="entry name" value="AAA+_ATPase"/>
</dbReference>
<organism evidence="13 14">
    <name type="scientific">Chthonomonas calidirosea (strain DSM 23976 / ICMP 18418 / T49)</name>
    <dbReference type="NCBI Taxonomy" id="1303518"/>
    <lineage>
        <taxon>Bacteria</taxon>
        <taxon>Bacillati</taxon>
        <taxon>Armatimonadota</taxon>
        <taxon>Chthonomonadia</taxon>
        <taxon>Chthonomonadales</taxon>
        <taxon>Chthonomonadaceae</taxon>
        <taxon>Chthonomonas</taxon>
    </lineage>
</organism>
<dbReference type="GO" id="GO:0005524">
    <property type="term" value="F:ATP binding"/>
    <property type="evidence" value="ECO:0007669"/>
    <property type="project" value="UniProtKB-KW"/>
</dbReference>
<dbReference type="SMART" id="SM00448">
    <property type="entry name" value="REC"/>
    <property type="match status" value="1"/>
</dbReference>
<feature type="domain" description="Sigma-54 factor interaction" evidence="11">
    <location>
        <begin position="159"/>
        <end position="388"/>
    </location>
</feature>
<dbReference type="PROSITE" id="PS00688">
    <property type="entry name" value="SIGMA54_INTERACT_3"/>
    <property type="match status" value="1"/>
</dbReference>
<dbReference type="FunFam" id="3.40.50.300:FF:000006">
    <property type="entry name" value="DNA-binding transcriptional regulator NtrC"/>
    <property type="match status" value="1"/>
</dbReference>
<dbReference type="PROSITE" id="PS50045">
    <property type="entry name" value="SIGMA54_INTERACT_4"/>
    <property type="match status" value="1"/>
</dbReference>
<dbReference type="InterPro" id="IPR025944">
    <property type="entry name" value="Sigma_54_int_dom_CS"/>
</dbReference>
<evidence type="ECO:0000256" key="6">
    <source>
        <dbReference type="ARBA" id="ARBA00023015"/>
    </source>
</evidence>
<evidence type="ECO:0000256" key="4">
    <source>
        <dbReference type="ARBA" id="ARBA00022741"/>
    </source>
</evidence>
<evidence type="ECO:0000259" key="12">
    <source>
        <dbReference type="PROSITE" id="PS50110"/>
    </source>
</evidence>
<dbReference type="GO" id="GO:0005737">
    <property type="term" value="C:cytoplasm"/>
    <property type="evidence" value="ECO:0007669"/>
    <property type="project" value="UniProtKB-SubCell"/>
</dbReference>
<dbReference type="STRING" id="454171.CP488_01362"/>
<feature type="modified residue" description="4-aspartylphosphate" evidence="10">
    <location>
        <position position="60"/>
    </location>
</feature>
<dbReference type="PROSITE" id="PS00676">
    <property type="entry name" value="SIGMA54_INTERACT_2"/>
    <property type="match status" value="1"/>
</dbReference>
<dbReference type="CDD" id="cd00009">
    <property type="entry name" value="AAA"/>
    <property type="match status" value="1"/>
</dbReference>
<dbReference type="InParanoid" id="S0EY65"/>
<dbReference type="Gene3D" id="1.10.8.60">
    <property type="match status" value="1"/>
</dbReference>
<dbReference type="InterPro" id="IPR025943">
    <property type="entry name" value="Sigma_54_int_dom_ATP-bd_2"/>
</dbReference>
<dbReference type="CDD" id="cd17569">
    <property type="entry name" value="REC_HupR-like"/>
    <property type="match status" value="1"/>
</dbReference>
<keyword evidence="6" id="KW-0805">Transcription regulation</keyword>
<dbReference type="Pfam" id="PF25601">
    <property type="entry name" value="AAA_lid_14"/>
    <property type="match status" value="1"/>
</dbReference>
<dbReference type="PROSITE" id="PS50110">
    <property type="entry name" value="RESPONSE_REGULATORY"/>
    <property type="match status" value="1"/>
</dbReference>
<evidence type="ECO:0000256" key="8">
    <source>
        <dbReference type="ARBA" id="ARBA00023159"/>
    </source>
</evidence>
<dbReference type="KEGG" id="ccz:CCALI_02726"/>
<dbReference type="Gene3D" id="3.40.50.300">
    <property type="entry name" value="P-loop containing nucleotide triphosphate hydrolases"/>
    <property type="match status" value="1"/>
</dbReference>
<dbReference type="InterPro" id="IPR027417">
    <property type="entry name" value="P-loop_NTPase"/>
</dbReference>
<dbReference type="SUPFAM" id="SSF52172">
    <property type="entry name" value="CheY-like"/>
    <property type="match status" value="1"/>
</dbReference>
<dbReference type="eggNOG" id="COG2204">
    <property type="taxonomic scope" value="Bacteria"/>
</dbReference>
<evidence type="ECO:0000256" key="1">
    <source>
        <dbReference type="ARBA" id="ARBA00004496"/>
    </source>
</evidence>
<dbReference type="AlphaFoldDB" id="S0EY65"/>
<dbReference type="SMART" id="SM00382">
    <property type="entry name" value="AAA"/>
    <property type="match status" value="1"/>
</dbReference>
<reference evidence="14" key="1">
    <citation type="submission" date="2013-03" db="EMBL/GenBank/DDBJ databases">
        <title>Genome sequence of Chthonomonas calidirosea, the first sequenced genome from the Armatimonadetes phylum (formally candidate division OP10).</title>
        <authorList>
            <person name="Lee K.C.Y."/>
            <person name="Morgan X.C."/>
            <person name="Dunfield P.F."/>
            <person name="Tamas I."/>
            <person name="Houghton K.M."/>
            <person name="Vyssotski M."/>
            <person name="Ryan J.L.J."/>
            <person name="Lagutin K."/>
            <person name="McDonald I.R."/>
            <person name="Stott M.B."/>
        </authorList>
    </citation>
    <scope>NUCLEOTIDE SEQUENCE [LARGE SCALE GENOMIC DNA]</scope>
    <source>
        <strain evidence="14">DSM 23976 / ICMP 18418 / T49</strain>
    </source>
</reference>
<evidence type="ECO:0000259" key="11">
    <source>
        <dbReference type="PROSITE" id="PS50045"/>
    </source>
</evidence>
<protein>
    <submittedName>
        <fullName evidence="13">Response regulator containing CheY-like receiver,AAA-type ATPase, and DNA-binding domains</fullName>
    </submittedName>
</protein>
<dbReference type="HOGENOM" id="CLU_000445_0_6_0"/>
<sequence length="411" mass="45882">MVTRTSLESLNILIVDDEPNIRRALQALFMPEGHTVFTAENGQRALEYAKSQPIDVLICDLIMPGLSGVEVLQQIKRLHPNCVAIILTAYGTIRSAVEATRCGAFDYLQKPFDIDEIKLTVKRALEYRAHTQSLPSLPQEKKKTDKHDKGAASLYDNPLRCISPAMQEVYDIVERAADTRATVLITGESGTGKELIARALHEKSSRASGPFIAVSCAALPETLLESELFGHEKNAFTGATTAKPGRFELAHNGTLFLDEIGDIPPLMQVKLLRVLQTWEFERVGATKTTKVDVRLIAATNHDLDAAVKEGKFRQDLYFRLNIVTIHVPPLRERREDIVPLARHFLARFSAQNRRQLTEISPEVEALLLRYSWPGNVRELENTIERAVVLADPNEKTLSPALLPASIRHFIA</sequence>
<evidence type="ECO:0000256" key="9">
    <source>
        <dbReference type="ARBA" id="ARBA00023163"/>
    </source>
</evidence>
<proteinExistence type="predicted"/>
<dbReference type="FunCoup" id="S0EY65">
    <property type="interactions" value="230"/>
</dbReference>
<feature type="domain" description="Response regulatory" evidence="12">
    <location>
        <begin position="11"/>
        <end position="125"/>
    </location>
</feature>
<dbReference type="InterPro" id="IPR058031">
    <property type="entry name" value="AAA_lid_NorR"/>
</dbReference>
<dbReference type="RefSeq" id="WP_016484023.1">
    <property type="nucleotide sequence ID" value="NC_021487.1"/>
</dbReference>
<dbReference type="OrthoDB" id="9811901at2"/>
<keyword evidence="2" id="KW-0963">Cytoplasm</keyword>
<keyword evidence="4" id="KW-0547">Nucleotide-binding</keyword>
<dbReference type="InterPro" id="IPR001789">
    <property type="entry name" value="Sig_transdc_resp-reg_receiver"/>
</dbReference>
<dbReference type="PROSITE" id="PS00675">
    <property type="entry name" value="SIGMA54_INTERACT_1"/>
    <property type="match status" value="1"/>
</dbReference>
<keyword evidence="7 13" id="KW-0238">DNA-binding</keyword>
<evidence type="ECO:0000256" key="3">
    <source>
        <dbReference type="ARBA" id="ARBA00022553"/>
    </source>
</evidence>
<dbReference type="FunFam" id="3.40.50.2300:FF:000018">
    <property type="entry name" value="DNA-binding transcriptional regulator NtrC"/>
    <property type="match status" value="1"/>
</dbReference>
<dbReference type="GO" id="GO:0000160">
    <property type="term" value="P:phosphorelay signal transduction system"/>
    <property type="evidence" value="ECO:0007669"/>
    <property type="project" value="InterPro"/>
</dbReference>
<dbReference type="FunFam" id="1.10.8.60:FF:000014">
    <property type="entry name" value="DNA-binding transcriptional regulator NtrC"/>
    <property type="match status" value="1"/>
</dbReference>
<dbReference type="SUPFAM" id="SSF52540">
    <property type="entry name" value="P-loop containing nucleoside triphosphate hydrolases"/>
    <property type="match status" value="1"/>
</dbReference>
<dbReference type="Pfam" id="PF00072">
    <property type="entry name" value="Response_reg"/>
    <property type="match status" value="1"/>
</dbReference>
<dbReference type="PATRIC" id="fig|1303518.3.peg.2830"/>
<dbReference type="PANTHER" id="PTHR32071">
    <property type="entry name" value="TRANSCRIPTIONAL REGULATORY PROTEIN"/>
    <property type="match status" value="1"/>
</dbReference>
<keyword evidence="8" id="KW-0010">Activator</keyword>
<evidence type="ECO:0000256" key="2">
    <source>
        <dbReference type="ARBA" id="ARBA00022490"/>
    </source>
</evidence>
<accession>S0EY65</accession>
<dbReference type="Gene3D" id="3.40.50.2300">
    <property type="match status" value="1"/>
</dbReference>
<dbReference type="InterPro" id="IPR025662">
    <property type="entry name" value="Sigma_54_int_dom_ATP-bd_1"/>
</dbReference>